<sequence>MEFAAPLTCNLSAKTPQWTTQEMPYTSLLMLAPSELKGSRVSDRLTEEELLLDSSPPAQPAAPAQLSNASTITKQKHNSNYSSLVKGPTPSGSDMLTVGNAILFGEAMLENEILDVPKKLNSDLLAKNRDQAEVSHLHDFMCGPIFFSLILFFLQLPTFSVSSFSPPSPPHRPFLAVARLKRLLPHAASPFTQREHEENGGHLVLLLHVVVLGRRWRRRVDPASLALRGGSAGRRPSSVGQLRR</sequence>
<gene>
    <name evidence="1" type="ORF">Cni_G13078</name>
</gene>
<keyword evidence="2" id="KW-1185">Reference proteome</keyword>
<reference evidence="1 2" key="1">
    <citation type="submission" date="2023-10" db="EMBL/GenBank/DDBJ databases">
        <title>Chromosome-scale genome assembly provides insights into flower coloration mechanisms of Canna indica.</title>
        <authorList>
            <person name="Li C."/>
        </authorList>
    </citation>
    <scope>NUCLEOTIDE SEQUENCE [LARGE SCALE GENOMIC DNA]</scope>
    <source>
        <tissue evidence="1">Flower</tissue>
    </source>
</reference>
<organism evidence="1 2">
    <name type="scientific">Canna indica</name>
    <name type="common">Indian-shot</name>
    <dbReference type="NCBI Taxonomy" id="4628"/>
    <lineage>
        <taxon>Eukaryota</taxon>
        <taxon>Viridiplantae</taxon>
        <taxon>Streptophyta</taxon>
        <taxon>Embryophyta</taxon>
        <taxon>Tracheophyta</taxon>
        <taxon>Spermatophyta</taxon>
        <taxon>Magnoliopsida</taxon>
        <taxon>Liliopsida</taxon>
        <taxon>Zingiberales</taxon>
        <taxon>Cannaceae</taxon>
        <taxon>Canna</taxon>
    </lineage>
</organism>
<name>A0AAQ3K8Y3_9LILI</name>
<evidence type="ECO:0000313" key="1">
    <source>
        <dbReference type="EMBL" id="WOL04357.1"/>
    </source>
</evidence>
<dbReference type="AlphaFoldDB" id="A0AAQ3K8Y3"/>
<evidence type="ECO:0000313" key="2">
    <source>
        <dbReference type="Proteomes" id="UP001327560"/>
    </source>
</evidence>
<protein>
    <submittedName>
        <fullName evidence="1">Uncharacterized protein</fullName>
    </submittedName>
</protein>
<proteinExistence type="predicted"/>
<accession>A0AAQ3K8Y3</accession>
<dbReference type="EMBL" id="CP136893">
    <property type="protein sequence ID" value="WOL04357.1"/>
    <property type="molecule type" value="Genomic_DNA"/>
</dbReference>
<dbReference type="Proteomes" id="UP001327560">
    <property type="component" value="Chromosome 4"/>
</dbReference>